<dbReference type="AlphaFoldDB" id="A0A1J9SAA6"/>
<gene>
    <name evidence="3" type="ORF">BKCO1_700093</name>
</gene>
<dbReference type="Proteomes" id="UP000183809">
    <property type="component" value="Unassembled WGS sequence"/>
</dbReference>
<evidence type="ECO:0000256" key="2">
    <source>
        <dbReference type="SAM" id="MobiDB-lite"/>
    </source>
</evidence>
<organism evidence="3 4">
    <name type="scientific">Diplodia corticola</name>
    <dbReference type="NCBI Taxonomy" id="236234"/>
    <lineage>
        <taxon>Eukaryota</taxon>
        <taxon>Fungi</taxon>
        <taxon>Dikarya</taxon>
        <taxon>Ascomycota</taxon>
        <taxon>Pezizomycotina</taxon>
        <taxon>Dothideomycetes</taxon>
        <taxon>Dothideomycetes incertae sedis</taxon>
        <taxon>Botryosphaeriales</taxon>
        <taxon>Botryosphaeriaceae</taxon>
        <taxon>Diplodia</taxon>
    </lineage>
</organism>
<feature type="coiled-coil region" evidence="1">
    <location>
        <begin position="111"/>
        <end position="152"/>
    </location>
</feature>
<name>A0A1J9SAA6_9PEZI</name>
<accession>A0A1J9SAA6</accession>
<evidence type="ECO:0000313" key="4">
    <source>
        <dbReference type="Proteomes" id="UP000183809"/>
    </source>
</evidence>
<evidence type="ECO:0000313" key="3">
    <source>
        <dbReference type="EMBL" id="OJD37415.1"/>
    </source>
</evidence>
<dbReference type="RefSeq" id="XP_020133554.1">
    <property type="nucleotide sequence ID" value="XM_020278755.1"/>
</dbReference>
<feature type="compositionally biased region" description="Polar residues" evidence="2">
    <location>
        <begin position="51"/>
        <end position="72"/>
    </location>
</feature>
<proteinExistence type="predicted"/>
<keyword evidence="4" id="KW-1185">Reference proteome</keyword>
<reference evidence="3 4" key="1">
    <citation type="submission" date="2016-10" db="EMBL/GenBank/DDBJ databases">
        <title>Proteomics and genomics reveal pathogen-plant mechanisms compatible with a hemibiotrophic lifestyle of Diplodia corticola.</title>
        <authorList>
            <person name="Fernandes I."/>
            <person name="De Jonge R."/>
            <person name="Van De Peer Y."/>
            <person name="Devreese B."/>
            <person name="Alves A."/>
            <person name="Esteves A.C."/>
        </authorList>
    </citation>
    <scope>NUCLEOTIDE SEQUENCE [LARGE SCALE GENOMIC DNA]</scope>
    <source>
        <strain evidence="3 4">CBS 112549</strain>
    </source>
</reference>
<feature type="region of interest" description="Disordered" evidence="2">
    <location>
        <begin position="42"/>
        <end position="98"/>
    </location>
</feature>
<dbReference type="OrthoDB" id="10521065at2759"/>
<dbReference type="EMBL" id="MNUE01000007">
    <property type="protein sequence ID" value="OJD37415.1"/>
    <property type="molecule type" value="Genomic_DNA"/>
</dbReference>
<dbReference type="GeneID" id="31019016"/>
<dbReference type="CDD" id="cd22249">
    <property type="entry name" value="UDM1_RNF168_RNF169-like"/>
    <property type="match status" value="1"/>
</dbReference>
<comment type="caution">
    <text evidence="3">The sequence shown here is derived from an EMBL/GenBank/DDBJ whole genome shotgun (WGS) entry which is preliminary data.</text>
</comment>
<sequence length="153" mass="16555">MDSFIPLTMSVSKGSTADTCCCNKATAANDIRTTGHIAQAGVGGTFHSSHRATQTTRNGNSNHSATQTSSHMSDLVSRFHPRSPTALEPAANNNDVNTTVMPGLWTKPVTIESLAVQLEVEKSKRREAEQMARELRAELIKSKMEASEAKEEL</sequence>
<evidence type="ECO:0000256" key="1">
    <source>
        <dbReference type="SAM" id="Coils"/>
    </source>
</evidence>
<protein>
    <submittedName>
        <fullName evidence="3">Uncharacterized protein</fullName>
    </submittedName>
</protein>
<keyword evidence="1" id="KW-0175">Coiled coil</keyword>